<evidence type="ECO:0000313" key="3">
    <source>
        <dbReference type="EMBL" id="SFT18080.1"/>
    </source>
</evidence>
<dbReference type="PANTHER" id="PTHR31793:SF27">
    <property type="entry name" value="NOVEL THIOESTERASE SUPERFAMILY DOMAIN AND SAPOSIN A-TYPE DOMAIN CONTAINING PROTEIN (0610012H03RIK)"/>
    <property type="match status" value="1"/>
</dbReference>
<proteinExistence type="inferred from homology"/>
<name>A0A1I6VWI6_9RHOB</name>
<dbReference type="SUPFAM" id="SSF54637">
    <property type="entry name" value="Thioesterase/thiol ester dehydrase-isomerase"/>
    <property type="match status" value="1"/>
</dbReference>
<organism evidence="3 4">
    <name type="scientific">Alloyangia pacifica</name>
    <dbReference type="NCBI Taxonomy" id="311180"/>
    <lineage>
        <taxon>Bacteria</taxon>
        <taxon>Pseudomonadati</taxon>
        <taxon>Pseudomonadota</taxon>
        <taxon>Alphaproteobacteria</taxon>
        <taxon>Rhodobacterales</taxon>
        <taxon>Roseobacteraceae</taxon>
        <taxon>Alloyangia</taxon>
    </lineage>
</organism>
<dbReference type="Pfam" id="PF13279">
    <property type="entry name" value="4HBT_2"/>
    <property type="match status" value="1"/>
</dbReference>
<dbReference type="Proteomes" id="UP000199392">
    <property type="component" value="Unassembled WGS sequence"/>
</dbReference>
<keyword evidence="4" id="KW-1185">Reference proteome</keyword>
<evidence type="ECO:0000313" key="4">
    <source>
        <dbReference type="Proteomes" id="UP000199392"/>
    </source>
</evidence>
<dbReference type="RefSeq" id="WP_092429074.1">
    <property type="nucleotide sequence ID" value="NZ_FNCL01000013.1"/>
</dbReference>
<protein>
    <submittedName>
        <fullName evidence="3">Acyl-CoA thioester hydrolase</fullName>
    </submittedName>
</protein>
<dbReference type="InterPro" id="IPR029069">
    <property type="entry name" value="HotDog_dom_sf"/>
</dbReference>
<dbReference type="AlphaFoldDB" id="A0A1I6VWI6"/>
<accession>A0A1I6VWI6</accession>
<dbReference type="InterPro" id="IPR050563">
    <property type="entry name" value="4-hydroxybenzoyl-CoA_TE"/>
</dbReference>
<dbReference type="CDD" id="cd00586">
    <property type="entry name" value="4HBT"/>
    <property type="match status" value="1"/>
</dbReference>
<keyword evidence="2 3" id="KW-0378">Hydrolase</keyword>
<evidence type="ECO:0000256" key="2">
    <source>
        <dbReference type="ARBA" id="ARBA00022801"/>
    </source>
</evidence>
<comment type="similarity">
    <text evidence="1">Belongs to the 4-hydroxybenzoyl-CoA thioesterase family.</text>
</comment>
<dbReference type="STRING" id="311180.SAMN04488050_11383"/>
<dbReference type="GO" id="GO:0047617">
    <property type="term" value="F:fatty acyl-CoA hydrolase activity"/>
    <property type="evidence" value="ECO:0007669"/>
    <property type="project" value="TreeGrafter"/>
</dbReference>
<gene>
    <name evidence="3" type="ORF">SAMN04488050_11383</name>
</gene>
<sequence length="145" mass="16325">MSRQPPGTRADYCAFYPIATRWKDMDAYGHLNNASYLSYLDTAVTLWQLDAGMEIYRPGGLRFLAAQIGCTYHAEARFPDLLHAGVRCGHLGRSSARFEVGFFRNDDDIACAEGFIVHVSVDERTRPEPIPDRFRPAIEAILRGD</sequence>
<evidence type="ECO:0000256" key="1">
    <source>
        <dbReference type="ARBA" id="ARBA00005953"/>
    </source>
</evidence>
<dbReference type="Gene3D" id="3.10.129.10">
    <property type="entry name" value="Hotdog Thioesterase"/>
    <property type="match status" value="1"/>
</dbReference>
<dbReference type="EMBL" id="FOZW01000013">
    <property type="protein sequence ID" value="SFT18080.1"/>
    <property type="molecule type" value="Genomic_DNA"/>
</dbReference>
<dbReference type="PANTHER" id="PTHR31793">
    <property type="entry name" value="4-HYDROXYBENZOYL-COA THIOESTERASE FAMILY MEMBER"/>
    <property type="match status" value="1"/>
</dbReference>
<reference evidence="4" key="1">
    <citation type="submission" date="2016-10" db="EMBL/GenBank/DDBJ databases">
        <authorList>
            <person name="Varghese N."/>
            <person name="Submissions S."/>
        </authorList>
    </citation>
    <scope>NUCLEOTIDE SEQUENCE [LARGE SCALE GENOMIC DNA]</scope>
    <source>
        <strain evidence="4">DSM 26894</strain>
    </source>
</reference>
<dbReference type="OrthoDB" id="9799036at2"/>